<dbReference type="EMBL" id="LR214939">
    <property type="protein sequence ID" value="VEU56452.1"/>
    <property type="molecule type" value="Genomic_DNA"/>
</dbReference>
<name>A0A448ZYV1_METSV</name>
<gene>
    <name evidence="12" type="ORF">NCTC10113_01361</name>
</gene>
<evidence type="ECO:0000313" key="12">
    <source>
        <dbReference type="EMBL" id="VEU56452.1"/>
    </source>
</evidence>
<dbReference type="InterPro" id="IPR036640">
    <property type="entry name" value="ABC1_TM_sf"/>
</dbReference>
<keyword evidence="3" id="KW-0813">Transport</keyword>
<reference evidence="12" key="1">
    <citation type="submission" date="2019-01" db="EMBL/GenBank/DDBJ databases">
        <authorList>
            <consortium name="Pathogen Informatics"/>
        </authorList>
    </citation>
    <scope>NUCLEOTIDE SEQUENCE [LARGE SCALE GENOMIC DNA]</scope>
    <source>
        <strain evidence="12">NCTC10113</strain>
    </source>
</reference>
<feature type="domain" description="ABC transmembrane type-1" evidence="11">
    <location>
        <begin position="1"/>
        <end position="268"/>
    </location>
</feature>
<proteinExistence type="inferred from homology"/>
<dbReference type="SMART" id="SM00382">
    <property type="entry name" value="AAA"/>
    <property type="match status" value="1"/>
</dbReference>
<keyword evidence="8 9" id="KW-0472">Membrane</keyword>
<feature type="transmembrane region" description="Helical" evidence="9">
    <location>
        <begin position="244"/>
        <end position="262"/>
    </location>
</feature>
<geneLocation type="plasmid" evidence="12">
    <name>2</name>
</geneLocation>
<evidence type="ECO:0000259" key="10">
    <source>
        <dbReference type="PROSITE" id="PS50893"/>
    </source>
</evidence>
<feature type="transmembrane region" description="Helical" evidence="9">
    <location>
        <begin position="27"/>
        <end position="47"/>
    </location>
</feature>
<feature type="transmembrane region" description="Helical" evidence="9">
    <location>
        <begin position="206"/>
        <end position="232"/>
    </location>
</feature>
<dbReference type="InterPro" id="IPR027417">
    <property type="entry name" value="P-loop_NTPase"/>
</dbReference>
<keyword evidence="4 9" id="KW-0812">Transmembrane</keyword>
<evidence type="ECO:0000256" key="6">
    <source>
        <dbReference type="ARBA" id="ARBA00022840"/>
    </source>
</evidence>
<dbReference type="EC" id="3.6.3.-" evidence="12"/>
<dbReference type="InterPro" id="IPR011527">
    <property type="entry name" value="ABC1_TM_dom"/>
</dbReference>
<evidence type="ECO:0000256" key="8">
    <source>
        <dbReference type="ARBA" id="ARBA00023136"/>
    </source>
</evidence>
<dbReference type="PANTHER" id="PTHR24223">
    <property type="entry name" value="ATP-BINDING CASSETTE SUB-FAMILY C"/>
    <property type="match status" value="1"/>
</dbReference>
<protein>
    <submittedName>
        <fullName evidence="12">ABC transporter ATP-binding protein</fullName>
        <ecNumber evidence="12">3.6.3.-</ecNumber>
    </submittedName>
</protein>
<keyword evidence="7 9" id="KW-1133">Transmembrane helix</keyword>
<feature type="domain" description="ABC transporter" evidence="10">
    <location>
        <begin position="294"/>
        <end position="504"/>
    </location>
</feature>
<organism evidence="12">
    <name type="scientific">Metamycoplasma salivarium</name>
    <name type="common">Mycoplasma salivarium</name>
    <dbReference type="NCBI Taxonomy" id="2124"/>
    <lineage>
        <taxon>Bacteria</taxon>
        <taxon>Bacillati</taxon>
        <taxon>Mycoplasmatota</taxon>
        <taxon>Mycoplasmoidales</taxon>
        <taxon>Metamycoplasmataceae</taxon>
        <taxon>Metamycoplasma</taxon>
    </lineage>
</organism>
<dbReference type="GO" id="GO:0005524">
    <property type="term" value="F:ATP binding"/>
    <property type="evidence" value="ECO:0007669"/>
    <property type="project" value="UniProtKB-KW"/>
</dbReference>
<dbReference type="SUPFAM" id="SSF90123">
    <property type="entry name" value="ABC transporter transmembrane region"/>
    <property type="match status" value="1"/>
</dbReference>
<dbReference type="Pfam" id="PF00005">
    <property type="entry name" value="ABC_tran"/>
    <property type="match status" value="1"/>
</dbReference>
<keyword evidence="12" id="KW-0614">Plasmid</keyword>
<dbReference type="Gene3D" id="1.20.1560.10">
    <property type="entry name" value="ABC transporter type 1, transmembrane domain"/>
    <property type="match status" value="1"/>
</dbReference>
<evidence type="ECO:0000256" key="5">
    <source>
        <dbReference type="ARBA" id="ARBA00022741"/>
    </source>
</evidence>
<dbReference type="Gene3D" id="3.40.50.300">
    <property type="entry name" value="P-loop containing nucleotide triphosphate hydrolases"/>
    <property type="match status" value="1"/>
</dbReference>
<dbReference type="SUPFAM" id="SSF52540">
    <property type="entry name" value="P-loop containing nucleoside triphosphate hydrolases"/>
    <property type="match status" value="1"/>
</dbReference>
<accession>A0A448ZYV1</accession>
<dbReference type="AlphaFoldDB" id="A0A448ZYV1"/>
<evidence type="ECO:0000256" key="7">
    <source>
        <dbReference type="ARBA" id="ARBA00022989"/>
    </source>
</evidence>
<dbReference type="GO" id="GO:0140359">
    <property type="term" value="F:ABC-type transporter activity"/>
    <property type="evidence" value="ECO:0007669"/>
    <property type="project" value="InterPro"/>
</dbReference>
<dbReference type="GO" id="GO:0016887">
    <property type="term" value="F:ATP hydrolysis activity"/>
    <property type="evidence" value="ECO:0007669"/>
    <property type="project" value="InterPro"/>
</dbReference>
<dbReference type="PROSITE" id="PS50893">
    <property type="entry name" value="ABC_TRANSPORTER_2"/>
    <property type="match status" value="1"/>
</dbReference>
<keyword evidence="5" id="KW-0547">Nucleotide-binding</keyword>
<dbReference type="InterPro" id="IPR003593">
    <property type="entry name" value="AAA+_ATPase"/>
</dbReference>
<evidence type="ECO:0000256" key="2">
    <source>
        <dbReference type="ARBA" id="ARBA00005417"/>
    </source>
</evidence>
<evidence type="ECO:0000259" key="11">
    <source>
        <dbReference type="PROSITE" id="PS50929"/>
    </source>
</evidence>
<dbReference type="PROSITE" id="PS50929">
    <property type="entry name" value="ABC_TM1F"/>
    <property type="match status" value="1"/>
</dbReference>
<comment type="similarity">
    <text evidence="2">Belongs to the ABC transporter superfamily.</text>
</comment>
<dbReference type="RefSeq" id="WP_169720117.1">
    <property type="nucleotide sequence ID" value="NZ_LR214938.2"/>
</dbReference>
<evidence type="ECO:0000256" key="4">
    <source>
        <dbReference type="ARBA" id="ARBA00022692"/>
    </source>
</evidence>
<dbReference type="InterPro" id="IPR003439">
    <property type="entry name" value="ABC_transporter-like_ATP-bd"/>
</dbReference>
<comment type="subcellular location">
    <subcellularLocation>
        <location evidence="1">Cell membrane</location>
        <topology evidence="1">Multi-pass membrane protein</topology>
    </subcellularLocation>
</comment>
<keyword evidence="6 12" id="KW-0067">ATP-binding</keyword>
<evidence type="ECO:0000256" key="9">
    <source>
        <dbReference type="SAM" id="Phobius"/>
    </source>
</evidence>
<evidence type="ECO:0000256" key="3">
    <source>
        <dbReference type="ARBA" id="ARBA00022448"/>
    </source>
</evidence>
<keyword evidence="12" id="KW-0378">Hydrolase</keyword>
<evidence type="ECO:0000256" key="1">
    <source>
        <dbReference type="ARBA" id="ARBA00004651"/>
    </source>
</evidence>
<dbReference type="GO" id="GO:0005886">
    <property type="term" value="C:plasma membrane"/>
    <property type="evidence" value="ECO:0007669"/>
    <property type="project" value="UniProtKB-SubCell"/>
</dbReference>
<dbReference type="InterPro" id="IPR050173">
    <property type="entry name" value="ABC_transporter_C-like"/>
</dbReference>
<feature type="transmembrane region" description="Helical" evidence="9">
    <location>
        <begin position="125"/>
        <end position="145"/>
    </location>
</feature>
<sequence>MNISFYFSSPTLEAIIKGNFQSFKRNLVIMITISLLTILFFIFYVYIKNLFVKKMRYTISMTIFKTLTSNNLYSWKLFDHSDKCVFFVKNIELIVKYKYLAYVKLIDIAITSTFSLILIGLLFPLALAVIFPTFLICSLLNFVYIKSNKKLGNMINEINTLELNYLNETFNYFDYIEKNNKIETWEKYFQKESTKIKNLNLKFSSFFAKILSFFTFSNVLSKAIVIVSLIFLGTAISNYNVSTIIPILSTSLVMFSQTIPLFTNISTIHYANGIIFSYFEGIEIYSASNNKQHLEFKDMAIDIENIKIEKCLYKRLKLKIIKGQKILLIGKNGSGKSLLLNAISGNVDPKLIRVNITVNGNKVDTFNTILYFNYVSNISYFYDATLKNNLLLDKQMDSTKLNELVKIFELQNLNIEEFIDTDNLKYSEGEQARINILRAYIQNKDVLILDESFSNIDVKLAQKILDFLLNQKQLTIFVVWHKLSNKYVDKFDQIININQEVKNV</sequence>